<evidence type="ECO:0008006" key="5">
    <source>
        <dbReference type="Google" id="ProtNLM"/>
    </source>
</evidence>
<feature type="region of interest" description="Disordered" evidence="1">
    <location>
        <begin position="32"/>
        <end position="61"/>
    </location>
</feature>
<accession>A0A086N0M4</accession>
<reference evidence="3 4" key="1">
    <citation type="submission" date="2014-05" db="EMBL/GenBank/DDBJ databases">
        <title>Complete genome sequence of the Streptomyces mutabilis TRM45540.</title>
        <authorList>
            <person name="Luo X."/>
            <person name="Zhang L."/>
        </authorList>
    </citation>
    <scope>NUCLEOTIDE SEQUENCE [LARGE SCALE GENOMIC DNA]</scope>
    <source>
        <strain evidence="3 4">TRM45540</strain>
    </source>
</reference>
<dbReference type="STRING" id="1915400.FM21_00510"/>
<dbReference type="Proteomes" id="UP000029095">
    <property type="component" value="Unassembled WGS sequence"/>
</dbReference>
<comment type="caution">
    <text evidence="3">The sequence shown here is derived from an EMBL/GenBank/DDBJ whole genome shotgun (WGS) entry which is preliminary data.</text>
</comment>
<feature type="compositionally biased region" description="Low complexity" evidence="1">
    <location>
        <begin position="37"/>
        <end position="49"/>
    </location>
</feature>
<keyword evidence="2" id="KW-0732">Signal</keyword>
<sequence length="260" mass="26578">MQHAAPAARPLPAAALSALLVLTVAACSTGGRGADRPAGTASATPQSPAALPPATAPATMPPVLTRGQARAALITAADLEGAWEPTRGAATWRDAVLKSTAERPDCARLLDVLYTEDLFGAATAPRAATALDEVTGGAQLHYRITSHRAADIDGTLAWLGTLADTCGHFTARAPRGAPRDVRVTGVTLPRAGDARQGLRVTVHAEDAVLTVSLAAVRLGDDAISLTNGTLDEPADDATLAAVEAGAERLAEVRRKGRAQV</sequence>
<evidence type="ECO:0000313" key="4">
    <source>
        <dbReference type="Proteomes" id="UP000029095"/>
    </source>
</evidence>
<organism evidence="3 4">
    <name type="scientific">Streptomyces mutabilis</name>
    <dbReference type="NCBI Taxonomy" id="67332"/>
    <lineage>
        <taxon>Bacteria</taxon>
        <taxon>Bacillati</taxon>
        <taxon>Actinomycetota</taxon>
        <taxon>Actinomycetes</taxon>
        <taxon>Kitasatosporales</taxon>
        <taxon>Streptomycetaceae</taxon>
        <taxon>Streptomyces</taxon>
    </lineage>
</organism>
<feature type="signal peptide" evidence="2">
    <location>
        <begin position="1"/>
        <end position="26"/>
    </location>
</feature>
<evidence type="ECO:0000313" key="3">
    <source>
        <dbReference type="EMBL" id="KFG74692.1"/>
    </source>
</evidence>
<evidence type="ECO:0000256" key="2">
    <source>
        <dbReference type="SAM" id="SignalP"/>
    </source>
</evidence>
<dbReference type="EMBL" id="JNFQ01000001">
    <property type="protein sequence ID" value="KFG74692.1"/>
    <property type="molecule type" value="Genomic_DNA"/>
</dbReference>
<keyword evidence="4" id="KW-1185">Reference proteome</keyword>
<name>A0A086N0M4_9ACTN</name>
<protein>
    <recommendedName>
        <fullName evidence="5">Lipoprotein</fullName>
    </recommendedName>
</protein>
<dbReference type="AlphaFoldDB" id="A0A086N0M4"/>
<proteinExistence type="predicted"/>
<dbReference type="RefSeq" id="WP_043371469.1">
    <property type="nucleotide sequence ID" value="NZ_KN039946.1"/>
</dbReference>
<gene>
    <name evidence="3" type="ORF">FM21_00510</name>
</gene>
<dbReference type="HOGENOM" id="CLU_068258_0_0_11"/>
<evidence type="ECO:0000256" key="1">
    <source>
        <dbReference type="SAM" id="MobiDB-lite"/>
    </source>
</evidence>
<feature type="chain" id="PRO_5039033226" description="Lipoprotein" evidence="2">
    <location>
        <begin position="27"/>
        <end position="260"/>
    </location>
</feature>